<dbReference type="SUPFAM" id="SSF48552">
    <property type="entry name" value="Serum albumin-like"/>
    <property type="match status" value="1"/>
</dbReference>
<reference evidence="6" key="1">
    <citation type="journal article" date="2004" name="Nature">
        <title>Genome duplication in the teleost fish Tetraodon nigroviridis reveals the early vertebrate proto-karyotype.</title>
        <authorList>
            <person name="Jaillon O."/>
            <person name="Aury J.-M."/>
            <person name="Brunet F."/>
            <person name="Petit J.-L."/>
            <person name="Stange-Thomann N."/>
            <person name="Mauceli E."/>
            <person name="Bouneau L."/>
            <person name="Fischer C."/>
            <person name="Ozouf-Costaz C."/>
            <person name="Bernot A."/>
            <person name="Nicaud S."/>
            <person name="Jaffe D."/>
            <person name="Fisher S."/>
            <person name="Lutfalla G."/>
            <person name="Dossat C."/>
            <person name="Segurens B."/>
            <person name="Dasilva C."/>
            <person name="Salanoubat M."/>
            <person name="Levy M."/>
            <person name="Boudet N."/>
            <person name="Castellano S."/>
            <person name="Anthouard V."/>
            <person name="Jubin C."/>
            <person name="Castelli V."/>
            <person name="Katinka M."/>
            <person name="Vacherie B."/>
            <person name="Biemont C."/>
            <person name="Skalli Z."/>
            <person name="Cattolico L."/>
            <person name="Poulain J."/>
            <person name="De Berardinis V."/>
            <person name="Cruaud C."/>
            <person name="Duprat S."/>
            <person name="Brottier P."/>
            <person name="Coutanceau J.-P."/>
            <person name="Gouzy J."/>
            <person name="Parra G."/>
            <person name="Lardier G."/>
            <person name="Chapple C."/>
            <person name="McKernan K.J."/>
            <person name="McEwan P."/>
            <person name="Bosak S."/>
            <person name="Kellis M."/>
            <person name="Volff J.-N."/>
            <person name="Guigo R."/>
            <person name="Zody M.C."/>
            <person name="Mesirov J."/>
            <person name="Lindblad-Toh K."/>
            <person name="Birren B."/>
            <person name="Nusbaum C."/>
            <person name="Kahn D."/>
            <person name="Robinson-Rechavi M."/>
            <person name="Laudet V."/>
            <person name="Schachter V."/>
            <person name="Quetier F."/>
            <person name="Saurin W."/>
            <person name="Scarpelli C."/>
            <person name="Wincker P."/>
            <person name="Lander E.S."/>
            <person name="Weissenbach J."/>
            <person name="Roest Crollius H."/>
        </authorList>
    </citation>
    <scope>NUCLEOTIDE SEQUENCE [LARGE SCALE GENOMIC DNA]</scope>
</reference>
<dbReference type="STRING" id="99883.ENSTNIP00000020718"/>
<protein>
    <submittedName>
        <fullName evidence="5">Extracellular matrix protein 1a</fullName>
    </submittedName>
</protein>
<dbReference type="GeneTree" id="ENSGT00390000006215"/>
<dbReference type="OMA" id="TLPYECC"/>
<dbReference type="PANTHER" id="PTHR16776:SF3">
    <property type="entry name" value="EXTRACELLULAR MATRIX PROTEIN 1"/>
    <property type="match status" value="1"/>
</dbReference>
<evidence type="ECO:0000256" key="3">
    <source>
        <dbReference type="ARBA" id="ARBA00022737"/>
    </source>
</evidence>
<keyword evidence="2" id="KW-0964">Secreted</keyword>
<dbReference type="InParanoid" id="H3DJM2"/>
<reference evidence="5" key="3">
    <citation type="submission" date="2025-09" db="UniProtKB">
        <authorList>
            <consortium name="Ensembl"/>
        </authorList>
    </citation>
    <scope>IDENTIFICATION</scope>
</reference>
<keyword evidence="6" id="KW-1185">Reference proteome</keyword>
<evidence type="ECO:0000313" key="6">
    <source>
        <dbReference type="Proteomes" id="UP000007303"/>
    </source>
</evidence>
<dbReference type="InterPro" id="IPR008605">
    <property type="entry name" value="ECM1"/>
</dbReference>
<name>H3DJM2_TETNG</name>
<accession>H3DJM2</accession>
<proteinExistence type="predicted"/>
<dbReference type="Proteomes" id="UP000007303">
    <property type="component" value="Unassembled WGS sequence"/>
</dbReference>
<organism evidence="5 6">
    <name type="scientific">Tetraodon nigroviridis</name>
    <name type="common">Spotted green pufferfish</name>
    <name type="synonym">Chelonodon nigroviridis</name>
    <dbReference type="NCBI Taxonomy" id="99883"/>
    <lineage>
        <taxon>Eukaryota</taxon>
        <taxon>Metazoa</taxon>
        <taxon>Chordata</taxon>
        <taxon>Craniata</taxon>
        <taxon>Vertebrata</taxon>
        <taxon>Euteleostomi</taxon>
        <taxon>Actinopterygii</taxon>
        <taxon>Neopterygii</taxon>
        <taxon>Teleostei</taxon>
        <taxon>Neoteleostei</taxon>
        <taxon>Acanthomorphata</taxon>
        <taxon>Eupercaria</taxon>
        <taxon>Tetraodontiformes</taxon>
        <taxon>Tetradontoidea</taxon>
        <taxon>Tetraodontidae</taxon>
        <taxon>Tetraodon</taxon>
    </lineage>
</organism>
<keyword evidence="3" id="KW-0677">Repeat</keyword>
<dbReference type="GO" id="GO:0030500">
    <property type="term" value="P:regulation of bone mineralization"/>
    <property type="evidence" value="ECO:0007669"/>
    <property type="project" value="TreeGrafter"/>
</dbReference>
<sequence>MSLTASLTGVWIIALIMTLPSSNMGAKTKLDALGVPNVPFPPELPTSENLHDICHSGHARPRYPPSFFPKSGVSHYRRRGKAINRLESWFTYCCDGQVAQGDDQILCCSKQAWKQALSTFCTEEYSTKTVAYSCCQQSGDSRWLCFEGKLPTAKYSPTPDYTAPPMPEEPGFTFDANAC</sequence>
<dbReference type="HOGENOM" id="CLU_1547028_0_0_1"/>
<feature type="chain" id="PRO_5003582037" evidence="4">
    <location>
        <begin position="26"/>
        <end position="179"/>
    </location>
</feature>
<dbReference type="Pfam" id="PF05782">
    <property type="entry name" value="ECM1"/>
    <property type="match status" value="1"/>
</dbReference>
<reference evidence="5" key="2">
    <citation type="submission" date="2025-08" db="UniProtKB">
        <authorList>
            <consortium name="Ensembl"/>
        </authorList>
    </citation>
    <scope>IDENTIFICATION</scope>
</reference>
<evidence type="ECO:0000256" key="2">
    <source>
        <dbReference type="ARBA" id="ARBA00022525"/>
    </source>
</evidence>
<keyword evidence="4" id="KW-0732">Signal</keyword>
<dbReference type="PANTHER" id="PTHR16776">
    <property type="entry name" value="EXTRACELLULAR MATRIX PROTEIN 1"/>
    <property type="match status" value="1"/>
</dbReference>
<dbReference type="GO" id="GO:0007165">
    <property type="term" value="P:signal transduction"/>
    <property type="evidence" value="ECO:0007669"/>
    <property type="project" value="InterPro"/>
</dbReference>
<dbReference type="GO" id="GO:0005615">
    <property type="term" value="C:extracellular space"/>
    <property type="evidence" value="ECO:0007669"/>
    <property type="project" value="InterPro"/>
</dbReference>
<dbReference type="InterPro" id="IPR020858">
    <property type="entry name" value="Serum_albumin-like"/>
</dbReference>
<feature type="signal peptide" evidence="4">
    <location>
        <begin position="1"/>
        <end position="25"/>
    </location>
</feature>
<dbReference type="AlphaFoldDB" id="H3DJM2"/>
<comment type="subcellular location">
    <subcellularLocation>
        <location evidence="1">Secreted</location>
    </subcellularLocation>
</comment>
<dbReference type="FunCoup" id="H3DJM2">
    <property type="interactions" value="1"/>
</dbReference>
<dbReference type="Gene3D" id="1.10.246.10">
    <property type="match status" value="1"/>
</dbReference>
<evidence type="ECO:0000256" key="1">
    <source>
        <dbReference type="ARBA" id="ARBA00004613"/>
    </source>
</evidence>
<dbReference type="Ensembl" id="ENSTNIT00000020951.1">
    <property type="protein sequence ID" value="ENSTNIP00000020718.1"/>
    <property type="gene ID" value="ENSTNIG00000017572.1"/>
</dbReference>
<evidence type="ECO:0000256" key="4">
    <source>
        <dbReference type="SAM" id="SignalP"/>
    </source>
</evidence>
<evidence type="ECO:0000313" key="5">
    <source>
        <dbReference type="Ensembl" id="ENSTNIP00000020718.1"/>
    </source>
</evidence>